<dbReference type="Proteomes" id="UP001056381">
    <property type="component" value="Chromosome"/>
</dbReference>
<evidence type="ECO:0000256" key="15">
    <source>
        <dbReference type="PIRSR" id="PIRSR001365-2"/>
    </source>
</evidence>
<dbReference type="NCBIfam" id="TIGR00674">
    <property type="entry name" value="dapA"/>
    <property type="match status" value="1"/>
</dbReference>
<accession>A0A9Q8X4I3</accession>
<evidence type="ECO:0000256" key="13">
    <source>
        <dbReference type="PIRNR" id="PIRNR001365"/>
    </source>
</evidence>
<keyword evidence="17" id="KW-1185">Reference proteome</keyword>
<organism evidence="16 17">
    <name type="scientific">SAR86 cluster bacterium</name>
    <dbReference type="NCBI Taxonomy" id="2030880"/>
    <lineage>
        <taxon>Bacteria</taxon>
        <taxon>Pseudomonadati</taxon>
        <taxon>Pseudomonadota</taxon>
        <taxon>Gammaproteobacteria</taxon>
        <taxon>SAR86 cluster</taxon>
    </lineage>
</organism>
<evidence type="ECO:0000256" key="8">
    <source>
        <dbReference type="ARBA" id="ARBA00023154"/>
    </source>
</evidence>
<evidence type="ECO:0000256" key="10">
    <source>
        <dbReference type="ARBA" id="ARBA00023270"/>
    </source>
</evidence>
<evidence type="ECO:0000256" key="6">
    <source>
        <dbReference type="ARBA" id="ARBA00022605"/>
    </source>
</evidence>
<feature type="binding site" evidence="12 15">
    <location>
        <position position="201"/>
    </location>
    <ligand>
        <name>pyruvate</name>
        <dbReference type="ChEBI" id="CHEBI:15361"/>
    </ligand>
</feature>
<keyword evidence="10 12" id="KW-0704">Schiff base</keyword>
<feature type="site" description="Part of a proton relay during catalysis" evidence="12">
    <location>
        <position position="104"/>
    </location>
</feature>
<feature type="binding site" evidence="12 15">
    <location>
        <position position="44"/>
    </location>
    <ligand>
        <name>pyruvate</name>
        <dbReference type="ChEBI" id="CHEBI:15361"/>
    </ligand>
</feature>
<feature type="site" description="Part of a proton relay during catalysis" evidence="12">
    <location>
        <position position="43"/>
    </location>
</feature>
<dbReference type="EC" id="4.3.3.7" evidence="4 12"/>
<comment type="similarity">
    <text evidence="3 12 13">Belongs to the DapA family.</text>
</comment>
<dbReference type="AlphaFoldDB" id="A0A9Q8X4I3"/>
<dbReference type="GO" id="GO:0008840">
    <property type="term" value="F:4-hydroxy-tetrahydrodipicolinate synthase activity"/>
    <property type="evidence" value="ECO:0007669"/>
    <property type="project" value="UniProtKB-UniRule"/>
</dbReference>
<comment type="subunit">
    <text evidence="12">Homotetramer; dimer of dimers.</text>
</comment>
<protein>
    <recommendedName>
        <fullName evidence="4 12">4-hydroxy-tetrahydrodipicolinate synthase</fullName>
        <shortName evidence="12">HTPA synthase</shortName>
        <ecNumber evidence="4 12">4.3.3.7</ecNumber>
    </recommendedName>
</protein>
<evidence type="ECO:0000256" key="9">
    <source>
        <dbReference type="ARBA" id="ARBA00023239"/>
    </source>
</evidence>
<evidence type="ECO:0000256" key="7">
    <source>
        <dbReference type="ARBA" id="ARBA00022915"/>
    </source>
</evidence>
<keyword evidence="8 12" id="KW-0457">Lysine biosynthesis</keyword>
<dbReference type="EMBL" id="CP097966">
    <property type="protein sequence ID" value="URQ63511.1"/>
    <property type="molecule type" value="Genomic_DNA"/>
</dbReference>
<evidence type="ECO:0000256" key="2">
    <source>
        <dbReference type="ARBA" id="ARBA00005120"/>
    </source>
</evidence>
<dbReference type="GO" id="GO:0019877">
    <property type="term" value="P:diaminopimelate biosynthetic process"/>
    <property type="evidence" value="ECO:0007669"/>
    <property type="project" value="UniProtKB-UniRule"/>
</dbReference>
<evidence type="ECO:0000256" key="1">
    <source>
        <dbReference type="ARBA" id="ARBA00003294"/>
    </source>
</evidence>
<dbReference type="Gene3D" id="3.20.20.70">
    <property type="entry name" value="Aldolase class I"/>
    <property type="match status" value="1"/>
</dbReference>
<evidence type="ECO:0000313" key="17">
    <source>
        <dbReference type="Proteomes" id="UP001056381"/>
    </source>
</evidence>
<feature type="active site" description="Proton donor/acceptor" evidence="12 14">
    <location>
        <position position="129"/>
    </location>
</feature>
<evidence type="ECO:0000313" key="16">
    <source>
        <dbReference type="EMBL" id="URQ63511.1"/>
    </source>
</evidence>
<dbReference type="PRINTS" id="PR00146">
    <property type="entry name" value="DHPICSNTHASE"/>
</dbReference>
<dbReference type="PROSITE" id="PS00665">
    <property type="entry name" value="DHDPS_1"/>
    <property type="match status" value="1"/>
</dbReference>
<comment type="catalytic activity">
    <reaction evidence="11 12">
        <text>L-aspartate 4-semialdehyde + pyruvate = (2S,4S)-4-hydroxy-2,3,4,5-tetrahydrodipicolinate + H2O + H(+)</text>
        <dbReference type="Rhea" id="RHEA:34171"/>
        <dbReference type="ChEBI" id="CHEBI:15361"/>
        <dbReference type="ChEBI" id="CHEBI:15377"/>
        <dbReference type="ChEBI" id="CHEBI:15378"/>
        <dbReference type="ChEBI" id="CHEBI:67139"/>
        <dbReference type="ChEBI" id="CHEBI:537519"/>
        <dbReference type="EC" id="4.3.3.7"/>
    </reaction>
</comment>
<reference evidence="16" key="1">
    <citation type="submission" date="2022-05" db="EMBL/GenBank/DDBJ databases">
        <title>Single-amplified genomics reveal most streamlined microbe among free-living bacteria.</title>
        <authorList>
            <person name="Roda-Garcia J."/>
            <person name="Haro-Moreno J.M."/>
            <person name="Rodriguez-Valera F."/>
            <person name="Almagro-Moreno S."/>
            <person name="Lopez-Perez M."/>
        </authorList>
    </citation>
    <scope>NUCLEOTIDE SEQUENCE</scope>
    <source>
        <strain evidence="16">TMED112-D2-2</strain>
    </source>
</reference>
<keyword evidence="5 12" id="KW-0963">Cytoplasm</keyword>
<keyword evidence="7 12" id="KW-0220">Diaminopimelate biosynthesis</keyword>
<dbReference type="PANTHER" id="PTHR12128:SF66">
    <property type="entry name" value="4-HYDROXY-2-OXOGLUTARATE ALDOLASE, MITOCHONDRIAL"/>
    <property type="match status" value="1"/>
</dbReference>
<gene>
    <name evidence="12 16" type="primary">dapA</name>
    <name evidence="16" type="ORF">M9B40_01775</name>
</gene>
<evidence type="ECO:0000256" key="14">
    <source>
        <dbReference type="PIRSR" id="PIRSR001365-1"/>
    </source>
</evidence>
<evidence type="ECO:0000256" key="5">
    <source>
        <dbReference type="ARBA" id="ARBA00022490"/>
    </source>
</evidence>
<feature type="active site" description="Schiff-base intermediate with substrate" evidence="12 14">
    <location>
        <position position="157"/>
    </location>
</feature>
<comment type="subcellular location">
    <subcellularLocation>
        <location evidence="12">Cytoplasm</location>
    </subcellularLocation>
</comment>
<evidence type="ECO:0000256" key="4">
    <source>
        <dbReference type="ARBA" id="ARBA00012086"/>
    </source>
</evidence>
<dbReference type="InterPro" id="IPR002220">
    <property type="entry name" value="DapA-like"/>
</dbReference>
<dbReference type="PROSITE" id="PS00666">
    <property type="entry name" value="DHDPS_2"/>
    <property type="match status" value="1"/>
</dbReference>
<comment type="function">
    <text evidence="1 12">Catalyzes the condensation of (S)-aspartate-beta-semialdehyde [(S)-ASA] and pyruvate to 4-hydroxy-tetrahydrodipicolinate (HTPA).</text>
</comment>
<keyword evidence="9 12" id="KW-0456">Lyase</keyword>
<dbReference type="InterPro" id="IPR005263">
    <property type="entry name" value="DapA"/>
</dbReference>
<dbReference type="SUPFAM" id="SSF51569">
    <property type="entry name" value="Aldolase"/>
    <property type="match status" value="1"/>
</dbReference>
<dbReference type="InterPro" id="IPR020625">
    <property type="entry name" value="Schiff_base-form_aldolases_AS"/>
</dbReference>
<comment type="caution">
    <text evidence="12">Was originally thought to be a dihydrodipicolinate synthase (DHDPS), catalyzing the condensation of (S)-aspartate-beta-semialdehyde [(S)-ASA] and pyruvate to dihydrodipicolinate (DHDP). However, it was shown in E.coli that the product of the enzymatic reaction is not dihydrodipicolinate but in fact (4S)-4-hydroxy-2,3,4,5-tetrahydro-(2S)-dipicolinic acid (HTPA), and that the consecutive dehydration reaction leading to DHDP is not spontaneous but catalyzed by DapB.</text>
</comment>
<evidence type="ECO:0000256" key="12">
    <source>
        <dbReference type="HAMAP-Rule" id="MF_00418"/>
    </source>
</evidence>
<dbReference type="PIRSF" id="PIRSF001365">
    <property type="entry name" value="DHDPS"/>
    <property type="match status" value="1"/>
</dbReference>
<comment type="pathway">
    <text evidence="2 12">Amino-acid biosynthesis; L-lysine biosynthesis via DAP pathway; (S)-tetrahydrodipicolinate from L-aspartate: step 3/4.</text>
</comment>
<dbReference type="InterPro" id="IPR013785">
    <property type="entry name" value="Aldolase_TIM"/>
</dbReference>
<keyword evidence="6 12" id="KW-0028">Amino-acid biosynthesis</keyword>
<name>A0A9Q8X4I3_9GAMM</name>
<dbReference type="HAMAP" id="MF_00418">
    <property type="entry name" value="DapA"/>
    <property type="match status" value="1"/>
</dbReference>
<dbReference type="PANTHER" id="PTHR12128">
    <property type="entry name" value="DIHYDRODIPICOLINATE SYNTHASE"/>
    <property type="match status" value="1"/>
</dbReference>
<dbReference type="SMART" id="SM01130">
    <property type="entry name" value="DHDPS"/>
    <property type="match status" value="1"/>
</dbReference>
<dbReference type="Pfam" id="PF00701">
    <property type="entry name" value="DHDPS"/>
    <property type="match status" value="1"/>
</dbReference>
<dbReference type="GO" id="GO:0009089">
    <property type="term" value="P:lysine biosynthetic process via diaminopimelate"/>
    <property type="evidence" value="ECO:0007669"/>
    <property type="project" value="UniProtKB-UniRule"/>
</dbReference>
<dbReference type="CDD" id="cd00950">
    <property type="entry name" value="DHDPS"/>
    <property type="match status" value="1"/>
</dbReference>
<sequence>MKGSIVAIVTPMKSDYSVDFHSLKKLFLFHEEAKTDGIVLIGTTGEAGTLSISEREEIYKFASDNTGIPLMAGVGSSSTSDSLRFIDLALKNGIEKCLAVTPYYNKPSQEGLIAHFRKLASSDALIYLYNVPGRTGVDLQPESVDELLDENNIVGIKEAINTNDRMEKLSKLLEKRKDFNLLSGDDPSFVEFGKYGAVGIISVAANIVPEVIKQISDLIQEKNFEEAGLISEKYEKLFNILLENSPGPSKYLLAKIKMLENNLRLPLVRISEKLGKEIDEIYSNT</sequence>
<dbReference type="InterPro" id="IPR020624">
    <property type="entry name" value="Schiff_base-form_aldolases_CS"/>
</dbReference>
<dbReference type="GO" id="GO:0005829">
    <property type="term" value="C:cytosol"/>
    <property type="evidence" value="ECO:0007669"/>
    <property type="project" value="TreeGrafter"/>
</dbReference>
<proteinExistence type="inferred from homology"/>
<evidence type="ECO:0000256" key="11">
    <source>
        <dbReference type="ARBA" id="ARBA00047836"/>
    </source>
</evidence>
<evidence type="ECO:0000256" key="3">
    <source>
        <dbReference type="ARBA" id="ARBA00007592"/>
    </source>
</evidence>